<name>A0A3M7Q833_BRAPC</name>
<organism evidence="1 2">
    <name type="scientific">Brachionus plicatilis</name>
    <name type="common">Marine rotifer</name>
    <name type="synonym">Brachionus muelleri</name>
    <dbReference type="NCBI Taxonomy" id="10195"/>
    <lineage>
        <taxon>Eukaryota</taxon>
        <taxon>Metazoa</taxon>
        <taxon>Spiralia</taxon>
        <taxon>Gnathifera</taxon>
        <taxon>Rotifera</taxon>
        <taxon>Eurotatoria</taxon>
        <taxon>Monogononta</taxon>
        <taxon>Pseudotrocha</taxon>
        <taxon>Ploima</taxon>
        <taxon>Brachionidae</taxon>
        <taxon>Brachionus</taxon>
    </lineage>
</organism>
<dbReference type="Proteomes" id="UP000276133">
    <property type="component" value="Unassembled WGS sequence"/>
</dbReference>
<comment type="caution">
    <text evidence="1">The sequence shown here is derived from an EMBL/GenBank/DDBJ whole genome shotgun (WGS) entry which is preliminary data.</text>
</comment>
<reference evidence="1 2" key="1">
    <citation type="journal article" date="2018" name="Sci. Rep.">
        <title>Genomic signatures of local adaptation to the degree of environmental predictability in rotifers.</title>
        <authorList>
            <person name="Franch-Gras L."/>
            <person name="Hahn C."/>
            <person name="Garcia-Roger E.M."/>
            <person name="Carmona M.J."/>
            <person name="Serra M."/>
            <person name="Gomez A."/>
        </authorList>
    </citation>
    <scope>NUCLEOTIDE SEQUENCE [LARGE SCALE GENOMIC DNA]</scope>
    <source>
        <strain evidence="1">HYR1</strain>
    </source>
</reference>
<keyword evidence="2" id="KW-1185">Reference proteome</keyword>
<dbReference type="EMBL" id="REGN01006980">
    <property type="protein sequence ID" value="RNA07617.1"/>
    <property type="molecule type" value="Genomic_DNA"/>
</dbReference>
<evidence type="ECO:0000313" key="1">
    <source>
        <dbReference type="EMBL" id="RNA07617.1"/>
    </source>
</evidence>
<gene>
    <name evidence="1" type="ORF">BpHYR1_052662</name>
</gene>
<evidence type="ECO:0000313" key="2">
    <source>
        <dbReference type="Proteomes" id="UP000276133"/>
    </source>
</evidence>
<protein>
    <submittedName>
        <fullName evidence="1">Uncharacterized protein</fullName>
    </submittedName>
</protein>
<proteinExistence type="predicted"/>
<sequence>MLEKYCNKEIKVQLSMLHFVAFHKKTSFLLTNQKDISNKKNFLFSSLWSDFQEFVILKLDFSLMFLLNLLHSYQDFVI</sequence>
<accession>A0A3M7Q833</accession>
<dbReference type="AlphaFoldDB" id="A0A3M7Q833"/>